<evidence type="ECO:0000313" key="2">
    <source>
        <dbReference type="EMBL" id="KAF0537624.1"/>
    </source>
</evidence>
<feature type="chain" id="PRO_5034500279" evidence="1">
    <location>
        <begin position="22"/>
        <end position="223"/>
    </location>
</feature>
<dbReference type="OrthoDB" id="2473971at2759"/>
<evidence type="ECO:0000256" key="1">
    <source>
        <dbReference type="SAM" id="SignalP"/>
    </source>
</evidence>
<name>A0A8H4AVP7_GIGMA</name>
<keyword evidence="1" id="KW-0732">Signal</keyword>
<evidence type="ECO:0000313" key="3">
    <source>
        <dbReference type="Proteomes" id="UP000439903"/>
    </source>
</evidence>
<keyword evidence="3" id="KW-1185">Reference proteome</keyword>
<dbReference type="AlphaFoldDB" id="A0A8H4AVP7"/>
<sequence>MFVIGLILALRTLKFTNMSQATSNNKVFNTSDSQLEHPNLTDTPRVISNNVLNARELERSNLTDMPQITSDKIWVRRPGRGPFSFTREELQNKGVIDLDDLKKLLLIRFGYDPERTSTDCVIVRHPKKDNLRASTPINELYNDDKSALEVTIINDSTVREQVTEEATIKYAPPVFGYGTQNYASDYETQSKQSIMHFCLRSMSQRFLYNLLTLISFSIKSLVS</sequence>
<feature type="signal peptide" evidence="1">
    <location>
        <begin position="1"/>
        <end position="21"/>
    </location>
</feature>
<protein>
    <submittedName>
        <fullName evidence="2">Uncharacterized protein</fullName>
    </submittedName>
</protein>
<organism evidence="2 3">
    <name type="scientific">Gigaspora margarita</name>
    <dbReference type="NCBI Taxonomy" id="4874"/>
    <lineage>
        <taxon>Eukaryota</taxon>
        <taxon>Fungi</taxon>
        <taxon>Fungi incertae sedis</taxon>
        <taxon>Mucoromycota</taxon>
        <taxon>Glomeromycotina</taxon>
        <taxon>Glomeromycetes</taxon>
        <taxon>Diversisporales</taxon>
        <taxon>Gigasporaceae</taxon>
        <taxon>Gigaspora</taxon>
    </lineage>
</organism>
<reference evidence="2 3" key="1">
    <citation type="journal article" date="2019" name="Environ. Microbiol.">
        <title>At the nexus of three kingdoms: the genome of the mycorrhizal fungus Gigaspora margarita provides insights into plant, endobacterial and fungal interactions.</title>
        <authorList>
            <person name="Venice F."/>
            <person name="Ghignone S."/>
            <person name="Salvioli di Fossalunga A."/>
            <person name="Amselem J."/>
            <person name="Novero M."/>
            <person name="Xianan X."/>
            <person name="Sedzielewska Toro K."/>
            <person name="Morin E."/>
            <person name="Lipzen A."/>
            <person name="Grigoriev I.V."/>
            <person name="Henrissat B."/>
            <person name="Martin F.M."/>
            <person name="Bonfante P."/>
        </authorList>
    </citation>
    <scope>NUCLEOTIDE SEQUENCE [LARGE SCALE GENOMIC DNA]</scope>
    <source>
        <strain evidence="2 3">BEG34</strain>
    </source>
</reference>
<proteinExistence type="predicted"/>
<dbReference type="EMBL" id="WTPW01000189">
    <property type="protein sequence ID" value="KAF0537624.1"/>
    <property type="molecule type" value="Genomic_DNA"/>
</dbReference>
<comment type="caution">
    <text evidence="2">The sequence shown here is derived from an EMBL/GenBank/DDBJ whole genome shotgun (WGS) entry which is preliminary data.</text>
</comment>
<dbReference type="Proteomes" id="UP000439903">
    <property type="component" value="Unassembled WGS sequence"/>
</dbReference>
<accession>A0A8H4AVP7</accession>
<gene>
    <name evidence="2" type="ORF">F8M41_008388</name>
</gene>